<comment type="caution">
    <text evidence="2">The sequence shown here is derived from an EMBL/GenBank/DDBJ whole genome shotgun (WGS) entry which is preliminary data.</text>
</comment>
<dbReference type="Proteomes" id="UP001180487">
    <property type="component" value="Unassembled WGS sequence"/>
</dbReference>
<dbReference type="InterPro" id="IPR011050">
    <property type="entry name" value="Pectin_lyase_fold/virulence"/>
</dbReference>
<dbReference type="RefSeq" id="WP_310371872.1">
    <property type="nucleotide sequence ID" value="NZ_JAVDXT010000001.1"/>
</dbReference>
<accession>A0ABU2C5X5</accession>
<dbReference type="InterPro" id="IPR043990">
    <property type="entry name" value="AC_1"/>
</dbReference>
<dbReference type="SUPFAM" id="SSF103515">
    <property type="entry name" value="Autotransporter"/>
    <property type="match status" value="1"/>
</dbReference>
<keyword evidence="3" id="KW-1185">Reference proteome</keyword>
<dbReference type="PANTHER" id="PTHR35037:SF3">
    <property type="entry name" value="C-TERMINAL REGION OF AIDA-LIKE PROTEIN"/>
    <property type="match status" value="1"/>
</dbReference>
<evidence type="ECO:0000313" key="2">
    <source>
        <dbReference type="EMBL" id="MDR7376728.1"/>
    </source>
</evidence>
<dbReference type="PANTHER" id="PTHR35037">
    <property type="entry name" value="C-TERMINAL REGION OF AIDA-LIKE PROTEIN"/>
    <property type="match status" value="1"/>
</dbReference>
<feature type="domain" description="Autotransporter" evidence="1">
    <location>
        <begin position="720"/>
        <end position="999"/>
    </location>
</feature>
<gene>
    <name evidence="2" type="ORF">J2X19_001386</name>
</gene>
<dbReference type="Gene3D" id="2.40.128.130">
    <property type="entry name" value="Autotransporter beta-domain"/>
    <property type="match status" value="1"/>
</dbReference>
<dbReference type="Gene3D" id="2.160.20.20">
    <property type="match status" value="1"/>
</dbReference>
<dbReference type="Pfam" id="PF18883">
    <property type="entry name" value="AC_1"/>
    <property type="match status" value="1"/>
</dbReference>
<evidence type="ECO:0000313" key="3">
    <source>
        <dbReference type="Proteomes" id="UP001180487"/>
    </source>
</evidence>
<dbReference type="InterPro" id="IPR012332">
    <property type="entry name" value="Autotransporter_pectin_lyase_C"/>
</dbReference>
<dbReference type="EMBL" id="JAVDXT010000001">
    <property type="protein sequence ID" value="MDR7376728.1"/>
    <property type="molecule type" value="Genomic_DNA"/>
</dbReference>
<dbReference type="Pfam" id="PF03797">
    <property type="entry name" value="Autotransporter"/>
    <property type="match status" value="1"/>
</dbReference>
<dbReference type="SMART" id="SM00869">
    <property type="entry name" value="Autotransporter"/>
    <property type="match status" value="1"/>
</dbReference>
<dbReference type="SUPFAM" id="SSF51126">
    <property type="entry name" value="Pectin lyase-like"/>
    <property type="match status" value="1"/>
</dbReference>
<dbReference type="PROSITE" id="PS51208">
    <property type="entry name" value="AUTOTRANSPORTER"/>
    <property type="match status" value="1"/>
</dbReference>
<dbReference type="InterPro" id="IPR036709">
    <property type="entry name" value="Autotransporte_beta_dom_sf"/>
</dbReference>
<dbReference type="CDD" id="cd01344">
    <property type="entry name" value="PL2_Passenger_AT"/>
    <property type="match status" value="1"/>
</dbReference>
<proteinExistence type="predicted"/>
<dbReference type="InterPro" id="IPR006315">
    <property type="entry name" value="OM_autotransptr_brl_dom"/>
</dbReference>
<dbReference type="InterPro" id="IPR051551">
    <property type="entry name" value="Autotransporter_adhesion"/>
</dbReference>
<reference evidence="2 3" key="1">
    <citation type="submission" date="2023-07" db="EMBL/GenBank/DDBJ databases">
        <title>Sorghum-associated microbial communities from plants grown in Nebraska, USA.</title>
        <authorList>
            <person name="Schachtman D."/>
        </authorList>
    </citation>
    <scope>NUCLEOTIDE SEQUENCE [LARGE SCALE GENOMIC DNA]</scope>
    <source>
        <strain evidence="2 3">BE313</strain>
    </source>
</reference>
<organism evidence="2 3">
    <name type="scientific">Rhodoferax ferrireducens</name>
    <dbReference type="NCBI Taxonomy" id="192843"/>
    <lineage>
        <taxon>Bacteria</taxon>
        <taxon>Pseudomonadati</taxon>
        <taxon>Pseudomonadota</taxon>
        <taxon>Betaproteobacteria</taxon>
        <taxon>Burkholderiales</taxon>
        <taxon>Comamonadaceae</taxon>
        <taxon>Rhodoferax</taxon>
    </lineage>
</organism>
<protein>
    <submittedName>
        <fullName evidence="2">Outer membrane autotransporter protein</fullName>
    </submittedName>
</protein>
<sequence>MKYRYPTQRTAKPHGDLITCATRNIGTVAAQGLYGHGVPIAILAIAAGLASDAALAACTTVAGARVQATLSSTCAAVGSFNGTGATTNTGALAAQTGGVINAAATVTLPLSRNNAAGAYASEAGSQVNLQDGATITRVGTGSSGNLGLHARLGGAITVDGLLSIDLPNGSGNHGVLTEDSGTLVTLNGPVDITMGSGSAFAPGIRALTGSAVVANGVVTINTAGGNRSDAIAAASSATVTLNGALNLSTSGVQAAALKVTTAGGITYNGPAIFNISSANGSGIRAVTGGIVTAGASSNTSINVTGVNGQGISSRDAGSQVNLAGTMRIDVSGATQANFPSGNLESYAAGLLVDVNGTITSTGALRINTTDATSYGALLTGSNSTIAATGGGTVKAAGVAIGFLAGADQKASFDGFAISNTSGDLIQVNAAAGSSSLALTNSTASAVSGSKLLNVTNGSTFVLTANRSTLSGDIMTDAGSAVSMGLLNGSSLTGAIDPVTLAIDGTSRWMMTGDSALSGLTLAGRIDFQVPGTTFVPKTLTVNGNWVGQGGTVLLNTSQGGSSSPTDRIVINGGTVSGSTNLQINNAGGLGALTTGNGIEVVSALNGATTTAQTTKDAFTLAGGHIDAGAYEYRLYATDTSGAGENWYLRSTTAATTGTGGAAGGTTGGTSTSAVQVPTYRAEVPLLSALPSQVRQADLAMLGNLHQRIGDDDVKAGAAALTGTERRAWGRVIAADVDIRQQGTVDPHSKGNVKGFQSGTDLFATSNWRAGVYVGQLDASVRVSGFASGIANLAVGSNDLHSQYLGAYGTWTADSGFYADAVLQAGRHRYSVEPLSTQRSSGKGNSLTASIEVGQAFAMGESGWKIEPQLQLIHQHLSLDDIAISGAKVQQDSDDGWIARVGVRVKGEISTNLGTLQPYGRFNIYKASGGANVTRFIGPAATTDITSRTGSTVSELAGGFTLALSQSTSIYSEIGKQWASGGDAKVKSAVQGSLGLRVKW</sequence>
<evidence type="ECO:0000259" key="1">
    <source>
        <dbReference type="PROSITE" id="PS51208"/>
    </source>
</evidence>
<dbReference type="InterPro" id="IPR005546">
    <property type="entry name" value="Autotransporte_beta"/>
</dbReference>
<dbReference type="NCBIfam" id="TIGR01414">
    <property type="entry name" value="autotrans_barl"/>
    <property type="match status" value="1"/>
</dbReference>
<name>A0ABU2C5X5_9BURK</name>